<evidence type="ECO:0000313" key="4">
    <source>
        <dbReference type="EMBL" id="KAJ8935822.1"/>
    </source>
</evidence>
<organism evidence="4 5">
    <name type="scientific">Rhamnusium bicolor</name>
    <dbReference type="NCBI Taxonomy" id="1586634"/>
    <lineage>
        <taxon>Eukaryota</taxon>
        <taxon>Metazoa</taxon>
        <taxon>Ecdysozoa</taxon>
        <taxon>Arthropoda</taxon>
        <taxon>Hexapoda</taxon>
        <taxon>Insecta</taxon>
        <taxon>Pterygota</taxon>
        <taxon>Neoptera</taxon>
        <taxon>Endopterygota</taxon>
        <taxon>Coleoptera</taxon>
        <taxon>Polyphaga</taxon>
        <taxon>Cucujiformia</taxon>
        <taxon>Chrysomeloidea</taxon>
        <taxon>Cerambycidae</taxon>
        <taxon>Lepturinae</taxon>
        <taxon>Rhagiini</taxon>
        <taxon>Rhamnusium</taxon>
    </lineage>
</organism>
<dbReference type="InterPro" id="IPR012337">
    <property type="entry name" value="RNaseH-like_sf"/>
</dbReference>
<dbReference type="InterPro" id="IPR041588">
    <property type="entry name" value="Integrase_H2C2"/>
</dbReference>
<dbReference type="GO" id="GO:0003964">
    <property type="term" value="F:RNA-directed DNA polymerase activity"/>
    <property type="evidence" value="ECO:0007669"/>
    <property type="project" value="UniProtKB-EC"/>
</dbReference>
<dbReference type="InterPro" id="IPR001584">
    <property type="entry name" value="Integrase_cat-core"/>
</dbReference>
<evidence type="ECO:0000256" key="1">
    <source>
        <dbReference type="ARBA" id="ARBA00012493"/>
    </source>
</evidence>
<reference evidence="4" key="1">
    <citation type="journal article" date="2023" name="Insect Mol. Biol.">
        <title>Genome sequencing provides insights into the evolution of gene families encoding plant cell wall-degrading enzymes in longhorned beetles.</title>
        <authorList>
            <person name="Shin N.R."/>
            <person name="Okamura Y."/>
            <person name="Kirsch R."/>
            <person name="Pauchet Y."/>
        </authorList>
    </citation>
    <scope>NUCLEOTIDE SEQUENCE</scope>
    <source>
        <strain evidence="4">RBIC_L_NR</strain>
    </source>
</reference>
<dbReference type="PROSITE" id="PS50994">
    <property type="entry name" value="INTEGRASE"/>
    <property type="match status" value="1"/>
</dbReference>
<dbReference type="Proteomes" id="UP001162156">
    <property type="component" value="Unassembled WGS sequence"/>
</dbReference>
<feature type="compositionally biased region" description="Basic and acidic residues" evidence="2">
    <location>
        <begin position="384"/>
        <end position="396"/>
    </location>
</feature>
<dbReference type="PANTHER" id="PTHR37984">
    <property type="entry name" value="PROTEIN CBG26694"/>
    <property type="match status" value="1"/>
</dbReference>
<feature type="domain" description="Integrase catalytic" evidence="3">
    <location>
        <begin position="168"/>
        <end position="272"/>
    </location>
</feature>
<dbReference type="SUPFAM" id="SSF53098">
    <property type="entry name" value="Ribonuclease H-like"/>
    <property type="match status" value="1"/>
</dbReference>
<protein>
    <recommendedName>
        <fullName evidence="1">RNA-directed DNA polymerase</fullName>
        <ecNumber evidence="1">2.7.7.49</ecNumber>
    </recommendedName>
</protein>
<dbReference type="Gene3D" id="3.30.420.10">
    <property type="entry name" value="Ribonuclease H-like superfamily/Ribonuclease H"/>
    <property type="match status" value="1"/>
</dbReference>
<comment type="caution">
    <text evidence="4">The sequence shown here is derived from an EMBL/GenBank/DDBJ whole genome shotgun (WGS) entry which is preliminary data.</text>
</comment>
<dbReference type="PANTHER" id="PTHR37984:SF5">
    <property type="entry name" value="PROTEIN NYNRIN-LIKE"/>
    <property type="match status" value="1"/>
</dbReference>
<evidence type="ECO:0000256" key="2">
    <source>
        <dbReference type="SAM" id="MobiDB-lite"/>
    </source>
</evidence>
<dbReference type="GO" id="GO:0015074">
    <property type="term" value="P:DNA integration"/>
    <property type="evidence" value="ECO:0007669"/>
    <property type="project" value="InterPro"/>
</dbReference>
<dbReference type="GO" id="GO:0003676">
    <property type="term" value="F:nucleic acid binding"/>
    <property type="evidence" value="ECO:0007669"/>
    <property type="project" value="InterPro"/>
</dbReference>
<name>A0AAV8XB03_9CUCU</name>
<dbReference type="EMBL" id="JANEYF010003515">
    <property type="protein sequence ID" value="KAJ8935822.1"/>
    <property type="molecule type" value="Genomic_DNA"/>
</dbReference>
<dbReference type="InterPro" id="IPR050951">
    <property type="entry name" value="Retrovirus_Pol_polyprotein"/>
</dbReference>
<proteinExistence type="predicted"/>
<feature type="compositionally biased region" description="Acidic residues" evidence="2">
    <location>
        <begin position="397"/>
        <end position="409"/>
    </location>
</feature>
<dbReference type="InterPro" id="IPR036397">
    <property type="entry name" value="RNaseH_sf"/>
</dbReference>
<evidence type="ECO:0000259" key="3">
    <source>
        <dbReference type="PROSITE" id="PS50994"/>
    </source>
</evidence>
<keyword evidence="5" id="KW-1185">Reference proteome</keyword>
<gene>
    <name evidence="4" type="ORF">NQ314_012632</name>
</gene>
<dbReference type="Pfam" id="PF17921">
    <property type="entry name" value="Integrase_H2C2"/>
    <property type="match status" value="1"/>
</dbReference>
<sequence length="409" mass="47031">MASAELSHVLAPSSTRRYLAEPDHAMDEVVNDERLPPPSERGVALVPLNVLDAHDQPLFNTIKQAQLDDLQCQPLAVQWHQYVGEWGDWAHVRKFIVEDGLLCNIETETKLLLVPETLQPRVISAFHGSKLAEHPGRDETYRQITQRYYWSLGRGSRYAGYRDVIACVEQVCHRWGYPQNIISDGGSQFRSDAWDRFLETHHITHYTSPHYHQRANPVERWNQELKKALRAQMMRNPHSQWDERLTEILFALRRHRNQTIGMSPSEALLGADHTLPGSWQHPAELIPITNDAPVREERIQNALRRQIVFQRDLFPEPHEAPVHFTAGQRVMAQCHIHARTDFGRTWTGPHKITAVLSDGVYELDRDGFTARLHIDNLRSLPTAREPDDVVRAHNADEQESEDSATEDNT</sequence>
<dbReference type="EC" id="2.7.7.49" evidence="1"/>
<feature type="region of interest" description="Disordered" evidence="2">
    <location>
        <begin position="384"/>
        <end position="409"/>
    </location>
</feature>
<dbReference type="AlphaFoldDB" id="A0AAV8XB03"/>
<accession>A0AAV8XB03</accession>
<evidence type="ECO:0000313" key="5">
    <source>
        <dbReference type="Proteomes" id="UP001162156"/>
    </source>
</evidence>